<keyword evidence="2" id="KW-1185">Reference proteome</keyword>
<evidence type="ECO:0008006" key="3">
    <source>
        <dbReference type="Google" id="ProtNLM"/>
    </source>
</evidence>
<evidence type="ECO:0000313" key="2">
    <source>
        <dbReference type="Proteomes" id="UP000256491"/>
    </source>
</evidence>
<accession>A0ABX9IK92</accession>
<proteinExistence type="predicted"/>
<name>A0ABX9IK92_9FLAO</name>
<protein>
    <recommendedName>
        <fullName evidence="3">Lipoprotein</fullName>
    </recommendedName>
</protein>
<dbReference type="PROSITE" id="PS51257">
    <property type="entry name" value="PROKAR_LIPOPROTEIN"/>
    <property type="match status" value="1"/>
</dbReference>
<sequence>MNNNMKNLKYALIPILCMGFTSCNQQDKKSSEAQIEARNDTQTGPFNLAALTMGQNINDILKSGGMTSKDTVQTDEVTLIGNERLAFSSEALLHFNGISLDGKNNKNINKVLLHFGKVDQEIGPLANEKDDELGMYQLDIYTEPEKKALFENLNKTLQKPVFTTVHESFESDVKDNEIIQTQNKFRQEVAIWKNKGMIYYYCETKIDNKPDEYRCNLFVFKNKEWKDLLKGSGYQDLDKISLN</sequence>
<dbReference type="Proteomes" id="UP000256491">
    <property type="component" value="Unassembled WGS sequence"/>
</dbReference>
<reference evidence="1 2" key="1">
    <citation type="journal article" date="2010" name="Syst. Appl. Microbiol.">
        <title>Four new species of Chryseobacterium from the rhizosphere of coastal sand dune plants, Chryseobacterium elymi sp. nov., Chryseobacterium hagamense sp. nov., Chryseobacterium lathyri sp. nov. and Chryseobacterium rhizosphaerae sp. nov.</title>
        <authorList>
            <person name="Cho S.H."/>
            <person name="Lee K.S."/>
            <person name="Shin D.S."/>
            <person name="Han J.H."/>
            <person name="Park K.S."/>
            <person name="Lee C.H."/>
            <person name="Park K.H."/>
            <person name="Kim S.B."/>
        </authorList>
    </citation>
    <scope>NUCLEOTIDE SEQUENCE [LARGE SCALE GENOMIC DNA]</scope>
    <source>
        <strain evidence="1 2">KCTC 22548</strain>
    </source>
</reference>
<dbReference type="EMBL" id="QNUF01000012">
    <property type="protein sequence ID" value="REC75041.1"/>
    <property type="molecule type" value="Genomic_DNA"/>
</dbReference>
<organism evidence="1 2">
    <name type="scientific">Chryseobacterium rhizosphaerae</name>
    <dbReference type="NCBI Taxonomy" id="395937"/>
    <lineage>
        <taxon>Bacteria</taxon>
        <taxon>Pseudomonadati</taxon>
        <taxon>Bacteroidota</taxon>
        <taxon>Flavobacteriia</taxon>
        <taxon>Flavobacteriales</taxon>
        <taxon>Weeksellaceae</taxon>
        <taxon>Chryseobacterium group</taxon>
        <taxon>Chryseobacterium</taxon>
    </lineage>
</organism>
<gene>
    <name evidence="1" type="ORF">DRF57_11870</name>
</gene>
<comment type="caution">
    <text evidence="1">The sequence shown here is derived from an EMBL/GenBank/DDBJ whole genome shotgun (WGS) entry which is preliminary data.</text>
</comment>
<evidence type="ECO:0000313" key="1">
    <source>
        <dbReference type="EMBL" id="REC75041.1"/>
    </source>
</evidence>